<evidence type="ECO:0000313" key="3">
    <source>
        <dbReference type="Proteomes" id="UP000240653"/>
    </source>
</evidence>
<dbReference type="AlphaFoldDB" id="A0A2P7RU94"/>
<dbReference type="PANTHER" id="PTHR37017">
    <property type="entry name" value="AB HYDROLASE-1 DOMAIN-CONTAINING PROTEIN-RELATED"/>
    <property type="match status" value="1"/>
</dbReference>
<keyword evidence="2" id="KW-0378">Hydrolase</keyword>
<sequence length="234" mass="25011">MSLHDVSVVLVHGAWADGSSWSKIIQPLAADGIRAIAAPLPLTSFHDDVAALDRALERVPGPVVLAGHAYAGAVIAATRSDRVRGLVYVAALAPDEGETVADVFYRTEPHPQAPKLAPDDHGLIYLPDTAFPAAFAQNAAAEELQVLAAVQRPISPACITVAVPRPLWKDRPSWYLVAEQDRMIVEVHQRFMAARMQAQVHAHPVDHTPLVTAPDTVLDVLRAAIAAARSECGS</sequence>
<dbReference type="Gene3D" id="3.40.50.1820">
    <property type="entry name" value="alpha/beta hydrolase"/>
    <property type="match status" value="1"/>
</dbReference>
<keyword evidence="3" id="KW-1185">Reference proteome</keyword>
<dbReference type="EMBL" id="PXYL01000028">
    <property type="protein sequence ID" value="PSJ53790.1"/>
    <property type="molecule type" value="Genomic_DNA"/>
</dbReference>
<dbReference type="OrthoDB" id="9814966at2"/>
<proteinExistence type="predicted"/>
<gene>
    <name evidence="2" type="ORF">C7I85_27880</name>
</gene>
<dbReference type="PANTHER" id="PTHR37017:SF11">
    <property type="entry name" value="ESTERASE_LIPASE_THIOESTERASE DOMAIN-CONTAINING PROTEIN"/>
    <property type="match status" value="1"/>
</dbReference>
<feature type="domain" description="AB hydrolase-1" evidence="1">
    <location>
        <begin position="8"/>
        <end position="219"/>
    </location>
</feature>
<organism evidence="2 3">
    <name type="scientific">Pseudaminobacter soli</name>
    <name type="common">ex Li et al. 2025</name>
    <dbReference type="NCBI Taxonomy" id="1295366"/>
    <lineage>
        <taxon>Bacteria</taxon>
        <taxon>Pseudomonadati</taxon>
        <taxon>Pseudomonadota</taxon>
        <taxon>Alphaproteobacteria</taxon>
        <taxon>Hyphomicrobiales</taxon>
        <taxon>Phyllobacteriaceae</taxon>
        <taxon>Pseudaminobacter</taxon>
    </lineage>
</organism>
<evidence type="ECO:0000259" key="1">
    <source>
        <dbReference type="Pfam" id="PF12697"/>
    </source>
</evidence>
<dbReference type="InterPro" id="IPR000073">
    <property type="entry name" value="AB_hydrolase_1"/>
</dbReference>
<dbReference type="Pfam" id="PF12697">
    <property type="entry name" value="Abhydrolase_6"/>
    <property type="match status" value="1"/>
</dbReference>
<dbReference type="InterPro" id="IPR052897">
    <property type="entry name" value="Sec-Metab_Biosynth_Hydrolase"/>
</dbReference>
<evidence type="ECO:0000313" key="2">
    <source>
        <dbReference type="EMBL" id="PSJ53790.1"/>
    </source>
</evidence>
<name>A0A2P7RU94_9HYPH</name>
<dbReference type="RefSeq" id="WP_106727260.1">
    <property type="nucleotide sequence ID" value="NZ_PXYL01000028.1"/>
</dbReference>
<dbReference type="InterPro" id="IPR029058">
    <property type="entry name" value="AB_hydrolase_fold"/>
</dbReference>
<reference evidence="2 3" key="1">
    <citation type="submission" date="2018-03" db="EMBL/GenBank/DDBJ databases">
        <title>The draft genome of Mesorhizobium soli JCM 19897.</title>
        <authorList>
            <person name="Li L."/>
            <person name="Liu L."/>
            <person name="Liang L."/>
            <person name="Wang T."/>
            <person name="Zhang X."/>
        </authorList>
    </citation>
    <scope>NUCLEOTIDE SEQUENCE [LARGE SCALE GENOMIC DNA]</scope>
    <source>
        <strain evidence="2 3">JCM 19897</strain>
    </source>
</reference>
<dbReference type="Proteomes" id="UP000240653">
    <property type="component" value="Unassembled WGS sequence"/>
</dbReference>
<dbReference type="SUPFAM" id="SSF53474">
    <property type="entry name" value="alpha/beta-Hydrolases"/>
    <property type="match status" value="1"/>
</dbReference>
<accession>A0A2P7RU94</accession>
<dbReference type="GO" id="GO:0016787">
    <property type="term" value="F:hydrolase activity"/>
    <property type="evidence" value="ECO:0007669"/>
    <property type="project" value="UniProtKB-KW"/>
</dbReference>
<comment type="caution">
    <text evidence="2">The sequence shown here is derived from an EMBL/GenBank/DDBJ whole genome shotgun (WGS) entry which is preliminary data.</text>
</comment>
<protein>
    <submittedName>
        <fullName evidence="2">Alpha/beta hydrolase</fullName>
    </submittedName>
</protein>